<dbReference type="OrthoDB" id="302939at2759"/>
<comment type="caution">
    <text evidence="5">The sequence shown here is derived from an EMBL/GenBank/DDBJ whole genome shotgun (WGS) entry which is preliminary data.</text>
</comment>
<dbReference type="EMBL" id="CAJJDN010000004">
    <property type="protein sequence ID" value="CAD8050123.1"/>
    <property type="molecule type" value="Genomic_DNA"/>
</dbReference>
<dbReference type="InterPro" id="IPR040626">
    <property type="entry name" value="Pepdidase_M14_N"/>
</dbReference>
<protein>
    <recommendedName>
        <fullName evidence="4">Peptidase M14 domain-containing protein</fullName>
    </recommendedName>
</protein>
<proteinExistence type="inferred from homology"/>
<evidence type="ECO:0000256" key="1">
    <source>
        <dbReference type="ARBA" id="ARBA00001947"/>
    </source>
</evidence>
<organism evidence="5 6">
    <name type="scientific">Paramecium sonneborni</name>
    <dbReference type="NCBI Taxonomy" id="65129"/>
    <lineage>
        <taxon>Eukaryota</taxon>
        <taxon>Sar</taxon>
        <taxon>Alveolata</taxon>
        <taxon>Ciliophora</taxon>
        <taxon>Intramacronucleata</taxon>
        <taxon>Oligohymenophorea</taxon>
        <taxon>Peniculida</taxon>
        <taxon>Parameciidae</taxon>
        <taxon>Paramecium</taxon>
    </lineage>
</organism>
<dbReference type="GO" id="GO:0004181">
    <property type="term" value="F:metallocarboxypeptidase activity"/>
    <property type="evidence" value="ECO:0007669"/>
    <property type="project" value="InterPro"/>
</dbReference>
<accession>A0A8S1K6Y0</accession>
<evidence type="ECO:0000313" key="5">
    <source>
        <dbReference type="EMBL" id="CAD8050123.1"/>
    </source>
</evidence>
<dbReference type="AlphaFoldDB" id="A0A8S1K6Y0"/>
<feature type="domain" description="Peptidase M14" evidence="4">
    <location>
        <begin position="235"/>
        <end position="488"/>
    </location>
</feature>
<sequence length="720" mass="84367">MILKRCNSNEGFNSSNDDDDDFDQLKTKFKTLDYSEEYDKQEEKQKLNSKSIQQCRNLTLITSGLSFNNQTIFLGQLFYNTNQLHKLIENKDHSNNFEFQPQTQRPFVGMLKQGIQFNSNFESGNLDRVDQISNEEYNLFMRIDTNSIGHSNWFYFKTTNNEQKKIKFNICNFTKSQSLYLKGMKPYILSKKGSEKHFTQQGEFVKYQSQGDLFVLSFVYYYEYVDDQVEFATLPPYTYSELKRQIFKWHKQSKQYLMKLKLTNTLSGLVMPLLIISDKNSDINKQVFIITARIHPSETCSSFIMQGFIQFLLSESIMAQFLRKNFIFKIIPMLNPDGVIVGNFRNGLSGVDLNRQFLETDMTLLPEVKALKDLIQDNSTKLIGYLEFHGHQVRKNIFLYGPQSSNQNYDSKLFPLILQQRLESFRYKSCEFGIPKFKFGTARAYANNFVDVFCYTIEASFCGYQKVKSFKFISKDWIQAGKCIGETLFLYFNFKQSNSKQLKQSQIWKSINEMFSKVEQTETKHESDDENKSQSDAEIFEDYEKAKLTNLQNQMKAELSQQNVVAINKEDSQRKRMKAQTVSKKIKIQPIFRMNKFQRKHILYPELNIQNWEFSNKSNQSTENKVTFQQKRNNKNKISLSFRFASSNRNTSFQETSPVNQIPQQITGTQQIPKTNPIQISQKLTSNNFPFLENNSQISIPLYLPLISNLIKKKRTMTLN</sequence>
<dbReference type="InterPro" id="IPR050821">
    <property type="entry name" value="Cytosolic_carboxypeptidase"/>
</dbReference>
<dbReference type="GO" id="GO:0006508">
    <property type="term" value="P:proteolysis"/>
    <property type="evidence" value="ECO:0007669"/>
    <property type="project" value="InterPro"/>
</dbReference>
<evidence type="ECO:0000256" key="3">
    <source>
        <dbReference type="PROSITE-ProRule" id="PRU01379"/>
    </source>
</evidence>
<reference evidence="5" key="1">
    <citation type="submission" date="2021-01" db="EMBL/GenBank/DDBJ databases">
        <authorList>
            <consortium name="Genoscope - CEA"/>
            <person name="William W."/>
        </authorList>
    </citation>
    <scope>NUCLEOTIDE SEQUENCE</scope>
</reference>
<evidence type="ECO:0000259" key="4">
    <source>
        <dbReference type="PROSITE" id="PS52035"/>
    </source>
</evidence>
<dbReference type="Pfam" id="PF18027">
    <property type="entry name" value="Pepdidase_M14_N"/>
    <property type="match status" value="1"/>
</dbReference>
<gene>
    <name evidence="5" type="ORF">PSON_ATCC_30995.1.T0040485</name>
</gene>
<keyword evidence="6" id="KW-1185">Reference proteome</keyword>
<dbReference type="GO" id="GO:0008270">
    <property type="term" value="F:zinc ion binding"/>
    <property type="evidence" value="ECO:0007669"/>
    <property type="project" value="InterPro"/>
</dbReference>
<comment type="similarity">
    <text evidence="2 3">Belongs to the peptidase M14 family.</text>
</comment>
<dbReference type="Pfam" id="PF00246">
    <property type="entry name" value="Peptidase_M14"/>
    <property type="match status" value="1"/>
</dbReference>
<dbReference type="PANTHER" id="PTHR12756:SF11">
    <property type="entry name" value="CYTOSOLIC CARBOXYPEPTIDASE 1"/>
    <property type="match status" value="1"/>
</dbReference>
<evidence type="ECO:0000313" key="6">
    <source>
        <dbReference type="Proteomes" id="UP000692954"/>
    </source>
</evidence>
<evidence type="ECO:0000256" key="2">
    <source>
        <dbReference type="ARBA" id="ARBA00005988"/>
    </source>
</evidence>
<comment type="cofactor">
    <cofactor evidence="1">
        <name>Zn(2+)</name>
        <dbReference type="ChEBI" id="CHEBI:29105"/>
    </cofactor>
</comment>
<dbReference type="Proteomes" id="UP000692954">
    <property type="component" value="Unassembled WGS sequence"/>
</dbReference>
<name>A0A8S1K6Y0_9CILI</name>
<dbReference type="InterPro" id="IPR000834">
    <property type="entry name" value="Peptidase_M14"/>
</dbReference>
<dbReference type="PROSITE" id="PS52035">
    <property type="entry name" value="PEPTIDASE_M14"/>
    <property type="match status" value="1"/>
</dbReference>
<feature type="active site" description="Proton donor/acceptor" evidence="3">
    <location>
        <position position="458"/>
    </location>
</feature>
<dbReference type="PANTHER" id="PTHR12756">
    <property type="entry name" value="CYTOSOLIC CARBOXYPEPTIDASE"/>
    <property type="match status" value="1"/>
</dbReference>